<dbReference type="Proteomes" id="UP000001937">
    <property type="component" value="Chromosome"/>
</dbReference>
<comment type="similarity">
    <text evidence="1">Belongs to the Rv1128c/1148c/1588c/1702c/1945/3466 family.</text>
</comment>
<dbReference type="CDD" id="cd00085">
    <property type="entry name" value="HNHc"/>
    <property type="match status" value="1"/>
</dbReference>
<sequence>MAEQVGGLLDAPVWSLSDAELYGALDDCSVELARLAAVRLALVREAHGRNLAVREGATSTAALLRERLRIRPGDAHRLVDLALALAVDGPLSATGAALAAGAITVEQAVEVRTTIRSLPRGLDAQVYTAAEASLLELARMFDPRELARLGRHLREQLTRIDTSPGGDGPANTGSQNGDREGADSGTSPGPAGGPAGDDNQNPGNDNQDSGNGNQDSGDAPADRRGLWITDLPGGSTRITGELDAEAAALLRSALDPLAKPRPADDGTLDPRTPAQRRADALVDLLHRTLATAALPVTGGVRPHLTVTVSWTALLGQGGTPATTSWGQPLPASVLRRLACDATVTRVVFDAASVPLDVGRAHRTAPADLRRAVIARDVCCSFPGCDRPPSWCEVHHVRHWIDGGRTSLDNLVLLCGYHHRLIHHHGWIVRIGHDRRPEFIPPPWVDSDQIPRRNPYSRHTSDLLRAATVA</sequence>
<feature type="compositionally biased region" description="Low complexity" evidence="2">
    <location>
        <begin position="196"/>
        <end position="219"/>
    </location>
</feature>
<dbReference type="STRING" id="106370.Francci3_2829"/>
<gene>
    <name evidence="4" type="ordered locus">Francci3_2829</name>
</gene>
<dbReference type="Pfam" id="PF02720">
    <property type="entry name" value="DUF222"/>
    <property type="match status" value="1"/>
</dbReference>
<dbReference type="InterPro" id="IPR003870">
    <property type="entry name" value="DUF222"/>
</dbReference>
<dbReference type="InterPro" id="IPR003615">
    <property type="entry name" value="HNH_nuc"/>
</dbReference>
<evidence type="ECO:0000259" key="3">
    <source>
        <dbReference type="SMART" id="SM00507"/>
    </source>
</evidence>
<dbReference type="Gene3D" id="1.10.30.50">
    <property type="match status" value="1"/>
</dbReference>
<dbReference type="HOGENOM" id="CLU_022065_5_0_11"/>
<dbReference type="EMBL" id="CP000249">
    <property type="protein sequence ID" value="ABD12187.1"/>
    <property type="molecule type" value="Genomic_DNA"/>
</dbReference>
<feature type="region of interest" description="Disordered" evidence="2">
    <location>
        <begin position="157"/>
        <end position="232"/>
    </location>
</feature>
<proteinExistence type="inferred from homology"/>
<keyword evidence="4" id="KW-0378">Hydrolase</keyword>
<accession>Q2J955</accession>
<evidence type="ECO:0000313" key="5">
    <source>
        <dbReference type="Proteomes" id="UP000001937"/>
    </source>
</evidence>
<dbReference type="GO" id="GO:0004519">
    <property type="term" value="F:endonuclease activity"/>
    <property type="evidence" value="ECO:0007669"/>
    <property type="project" value="UniProtKB-KW"/>
</dbReference>
<keyword evidence="5" id="KW-1185">Reference proteome</keyword>
<dbReference type="KEGG" id="fra:Francci3_2829"/>
<evidence type="ECO:0000256" key="2">
    <source>
        <dbReference type="SAM" id="MobiDB-lite"/>
    </source>
</evidence>
<reference evidence="4 5" key="1">
    <citation type="journal article" date="2007" name="Genome Res.">
        <title>Genome characteristics of facultatively symbiotic Frankia sp. strains reflect host range and host plant biogeography.</title>
        <authorList>
            <person name="Normand P."/>
            <person name="Lapierre P."/>
            <person name="Tisa L.S."/>
            <person name="Gogarten J.P."/>
            <person name="Alloisio N."/>
            <person name="Bagnarol E."/>
            <person name="Bassi C.A."/>
            <person name="Berry A.M."/>
            <person name="Bickhart D.M."/>
            <person name="Choisne N."/>
            <person name="Couloux A."/>
            <person name="Cournoyer B."/>
            <person name="Cruveiller S."/>
            <person name="Daubin V."/>
            <person name="Demange N."/>
            <person name="Francino M.P."/>
            <person name="Goltsman E."/>
            <person name="Huang Y."/>
            <person name="Kopp O.R."/>
            <person name="Labarre L."/>
            <person name="Lapidus A."/>
            <person name="Lavire C."/>
            <person name="Marechal J."/>
            <person name="Martinez M."/>
            <person name="Mastronunzio J.E."/>
            <person name="Mullin B.C."/>
            <person name="Niemann J."/>
            <person name="Pujic P."/>
            <person name="Rawnsley T."/>
            <person name="Rouy Z."/>
            <person name="Schenowitz C."/>
            <person name="Sellstedt A."/>
            <person name="Tavares F."/>
            <person name="Tomkins J.P."/>
            <person name="Vallenet D."/>
            <person name="Valverde C."/>
            <person name="Wall L.G."/>
            <person name="Wang Y."/>
            <person name="Medigue C."/>
            <person name="Benson D.R."/>
        </authorList>
    </citation>
    <scope>NUCLEOTIDE SEQUENCE [LARGE SCALE GENOMIC DNA]</scope>
    <source>
        <strain evidence="5">DSM 45818 / CECT 9043 / CcI3</strain>
    </source>
</reference>
<dbReference type="SMART" id="SM00507">
    <property type="entry name" value="HNHc"/>
    <property type="match status" value="1"/>
</dbReference>
<keyword evidence="4" id="KW-0540">Nuclease</keyword>
<organism evidence="4 5">
    <name type="scientific">Frankia casuarinae (strain DSM 45818 / CECT 9043 / HFP020203 / CcI3)</name>
    <dbReference type="NCBI Taxonomy" id="106370"/>
    <lineage>
        <taxon>Bacteria</taxon>
        <taxon>Bacillati</taxon>
        <taxon>Actinomycetota</taxon>
        <taxon>Actinomycetes</taxon>
        <taxon>Frankiales</taxon>
        <taxon>Frankiaceae</taxon>
        <taxon>Frankia</taxon>
    </lineage>
</organism>
<keyword evidence="4" id="KW-0255">Endonuclease</keyword>
<dbReference type="eggNOG" id="COG1403">
    <property type="taxonomic scope" value="Bacteria"/>
</dbReference>
<dbReference type="GO" id="GO:0008270">
    <property type="term" value="F:zinc ion binding"/>
    <property type="evidence" value="ECO:0007669"/>
    <property type="project" value="InterPro"/>
</dbReference>
<dbReference type="PhylomeDB" id="Q2J955"/>
<protein>
    <submittedName>
        <fullName evidence="4">HNH endonuclease</fullName>
    </submittedName>
</protein>
<feature type="domain" description="HNH nuclease" evidence="3">
    <location>
        <begin position="367"/>
        <end position="419"/>
    </location>
</feature>
<evidence type="ECO:0000313" key="4">
    <source>
        <dbReference type="EMBL" id="ABD12187.1"/>
    </source>
</evidence>
<dbReference type="Pfam" id="PF01844">
    <property type="entry name" value="HNH"/>
    <property type="match status" value="1"/>
</dbReference>
<dbReference type="AlphaFoldDB" id="Q2J955"/>
<evidence type="ECO:0000256" key="1">
    <source>
        <dbReference type="ARBA" id="ARBA00023450"/>
    </source>
</evidence>
<dbReference type="GO" id="GO:0003676">
    <property type="term" value="F:nucleic acid binding"/>
    <property type="evidence" value="ECO:0007669"/>
    <property type="project" value="InterPro"/>
</dbReference>
<name>Q2J955_FRACC</name>
<dbReference type="InterPro" id="IPR002711">
    <property type="entry name" value="HNH"/>
</dbReference>